<keyword evidence="4" id="KW-0732">Signal</keyword>
<dbReference type="GO" id="GO:0004130">
    <property type="term" value="F:cytochrome-c peroxidase activity"/>
    <property type="evidence" value="ECO:0007669"/>
    <property type="project" value="UniProtKB-EC"/>
</dbReference>
<reference evidence="12" key="2">
    <citation type="submission" date="2011-02" db="EMBL/GenBank/DDBJ databases">
        <title>The complete genome of Fluviicola taffensis DSM 16823.</title>
        <authorList>
            <consortium name="US DOE Joint Genome Institute (JGI-PGF)"/>
            <person name="Lucas S."/>
            <person name="Copeland A."/>
            <person name="Lapidus A."/>
            <person name="Bruce D."/>
            <person name="Goodwin L."/>
            <person name="Pitluck S."/>
            <person name="Kyrpides N."/>
            <person name="Mavromatis K."/>
            <person name="Ivanova N."/>
            <person name="Mikhailova N."/>
            <person name="Pagani I."/>
            <person name="Chertkov O."/>
            <person name="Detter J.C."/>
            <person name="Han C."/>
            <person name="Tapia R."/>
            <person name="Land M."/>
            <person name="Hauser L."/>
            <person name="Markowitz V."/>
            <person name="Cheng J.-F."/>
            <person name="Hugenholtz P."/>
            <person name="Woyke T."/>
            <person name="Wu D."/>
            <person name="Tindall B."/>
            <person name="Pomrenke H.G."/>
            <person name="Brambilla E."/>
            <person name="Klenk H.-P."/>
            <person name="Eisen J.A."/>
        </authorList>
    </citation>
    <scope>NUCLEOTIDE SEQUENCE [LARGE SCALE GENOMIC DNA]</scope>
    <source>
        <strain evidence="12">DSM 16823 / RW262 / RW262</strain>
    </source>
</reference>
<keyword evidence="3 9" id="KW-0479">Metal-binding</keyword>
<keyword evidence="2 8" id="KW-0349">Heme</keyword>
<evidence type="ECO:0000256" key="3">
    <source>
        <dbReference type="ARBA" id="ARBA00022723"/>
    </source>
</evidence>
<dbReference type="InterPro" id="IPR051395">
    <property type="entry name" value="Cytochrome_c_Peroxidase/MauG"/>
</dbReference>
<dbReference type="KEGG" id="fte:Fluta_4043"/>
<dbReference type="AlphaFoldDB" id="F2IIP3"/>
<dbReference type="GO" id="GO:0046872">
    <property type="term" value="F:metal ion binding"/>
    <property type="evidence" value="ECO:0007669"/>
    <property type="project" value="UniProtKB-KW"/>
</dbReference>
<dbReference type="Gene3D" id="1.10.760.10">
    <property type="entry name" value="Cytochrome c-like domain"/>
    <property type="match status" value="2"/>
</dbReference>
<organism evidence="11 12">
    <name type="scientific">Fluviicola taffensis (strain DSM 16823 / NCIMB 13979 / RW262)</name>
    <dbReference type="NCBI Taxonomy" id="755732"/>
    <lineage>
        <taxon>Bacteria</taxon>
        <taxon>Pseudomonadati</taxon>
        <taxon>Bacteroidota</taxon>
        <taxon>Flavobacteriia</taxon>
        <taxon>Flavobacteriales</taxon>
        <taxon>Crocinitomicaceae</taxon>
        <taxon>Fluviicola</taxon>
    </lineage>
</organism>
<keyword evidence="7 9" id="KW-0408">Iron</keyword>
<feature type="domain" description="Cytochrome c" evidence="10">
    <location>
        <begin position="203"/>
        <end position="324"/>
    </location>
</feature>
<evidence type="ECO:0000313" key="11">
    <source>
        <dbReference type="EMBL" id="AEA46005.1"/>
    </source>
</evidence>
<evidence type="ECO:0000256" key="1">
    <source>
        <dbReference type="ARBA" id="ARBA00004418"/>
    </source>
</evidence>
<dbReference type="STRING" id="755732.Fluta_4043"/>
<dbReference type="Proteomes" id="UP000007463">
    <property type="component" value="Chromosome"/>
</dbReference>
<keyword evidence="11" id="KW-0575">Peroxidase</keyword>
<dbReference type="GO" id="GO:0042597">
    <property type="term" value="C:periplasmic space"/>
    <property type="evidence" value="ECO:0007669"/>
    <property type="project" value="UniProtKB-SubCell"/>
</dbReference>
<dbReference type="InterPro" id="IPR026259">
    <property type="entry name" value="MauG/Cytc_peroxidase"/>
</dbReference>
<feature type="binding site" description="axial binding residue" evidence="9">
    <location>
        <position position="222"/>
    </location>
    <ligand>
        <name>heme c</name>
        <dbReference type="ChEBI" id="CHEBI:61717"/>
        <label>2</label>
    </ligand>
    <ligandPart>
        <name>Fe</name>
        <dbReference type="ChEBI" id="CHEBI:18248"/>
    </ligandPart>
</feature>
<proteinExistence type="predicted"/>
<dbReference type="PIRSF" id="PIRSF000294">
    <property type="entry name" value="Cytochrome-c_peroxidase"/>
    <property type="match status" value="1"/>
</dbReference>
<evidence type="ECO:0000256" key="6">
    <source>
        <dbReference type="ARBA" id="ARBA00023002"/>
    </source>
</evidence>
<feature type="binding site" description="covalent" evidence="8">
    <location>
        <position position="75"/>
    </location>
    <ligand>
        <name>heme c</name>
        <dbReference type="ChEBI" id="CHEBI:61717"/>
        <label>1</label>
    </ligand>
</feature>
<dbReference type="PROSITE" id="PS51007">
    <property type="entry name" value="CYTC"/>
    <property type="match status" value="2"/>
</dbReference>
<evidence type="ECO:0000256" key="7">
    <source>
        <dbReference type="ARBA" id="ARBA00023004"/>
    </source>
</evidence>
<evidence type="ECO:0000256" key="4">
    <source>
        <dbReference type="ARBA" id="ARBA00022729"/>
    </source>
</evidence>
<evidence type="ECO:0000256" key="2">
    <source>
        <dbReference type="ARBA" id="ARBA00022617"/>
    </source>
</evidence>
<dbReference type="SUPFAM" id="SSF46626">
    <property type="entry name" value="Cytochrome c"/>
    <property type="match status" value="2"/>
</dbReference>
<dbReference type="InterPro" id="IPR009056">
    <property type="entry name" value="Cyt_c-like_dom"/>
</dbReference>
<dbReference type="eggNOG" id="COG1858">
    <property type="taxonomic scope" value="Bacteria"/>
</dbReference>
<comment type="subcellular location">
    <subcellularLocation>
        <location evidence="1">Periplasm</location>
    </subcellularLocation>
</comment>
<feature type="domain" description="Cytochrome c" evidence="10">
    <location>
        <begin position="53"/>
        <end position="161"/>
    </location>
</feature>
<evidence type="ECO:0000259" key="10">
    <source>
        <dbReference type="PROSITE" id="PS51007"/>
    </source>
</evidence>
<name>F2IIP3_FLUTR</name>
<evidence type="ECO:0000256" key="5">
    <source>
        <dbReference type="ARBA" id="ARBA00022764"/>
    </source>
</evidence>
<dbReference type="Pfam" id="PF00034">
    <property type="entry name" value="Cytochrom_C"/>
    <property type="match status" value="1"/>
</dbReference>
<dbReference type="PANTHER" id="PTHR30600">
    <property type="entry name" value="CYTOCHROME C PEROXIDASE-RELATED"/>
    <property type="match status" value="1"/>
</dbReference>
<dbReference type="EMBL" id="CP002542">
    <property type="protein sequence ID" value="AEA46005.1"/>
    <property type="molecule type" value="Genomic_DNA"/>
</dbReference>
<dbReference type="HOGENOM" id="CLU_034652_1_0_10"/>
<evidence type="ECO:0000256" key="9">
    <source>
        <dbReference type="PIRSR" id="PIRSR000294-2"/>
    </source>
</evidence>
<feature type="binding site" description="axial binding residue" evidence="9">
    <location>
        <position position="79"/>
    </location>
    <ligand>
        <name>heme c</name>
        <dbReference type="ChEBI" id="CHEBI:61717"/>
        <label>1</label>
    </ligand>
    <ligandPart>
        <name>Fe</name>
        <dbReference type="ChEBI" id="CHEBI:18248"/>
    </ligandPart>
</feature>
<comment type="PTM">
    <text evidence="8">Binds 2 heme groups per subunit.</text>
</comment>
<dbReference type="Pfam" id="PF03150">
    <property type="entry name" value="CCP_MauG"/>
    <property type="match status" value="1"/>
</dbReference>
<keyword evidence="6 11" id="KW-0560">Oxidoreductase</keyword>
<sequence precursor="true">MALKKMSSHNFVFLGILSLLLVGFVEVDPFQSIPLVEGFPEMHIPADNTQSKTRIALGRKLFYDPILSLDSTISCASCHKQKLAFADSLPISPGVKNRIGNRNAPTLANVGYNPTYLFDGFLESLEKQVVVPIEEHAEMAFNMVEASKRLKRNKEYVALSKEAYNRAPDPFVITRSLSSFQRTFVSNHSKYDLFLRKKVKFTKNEERGRMLFFNELHCSNCHNGFNFTNFSTQNNGFFEMYADSGRMRVTRLEVDRDLFKVPTLRNIALTAPYMHDGSFSSLREVIQQYEKNGFKNKNKHPILQPFSISLEDEDALIAFLNTLTDHQFITNKKFSKPKN</sequence>
<accession>F2IIP3</accession>
<dbReference type="InterPro" id="IPR004852">
    <property type="entry name" value="Di-haem_cyt_c_peroxidsae"/>
</dbReference>
<feature type="binding site" description="covalent" evidence="8">
    <location>
        <position position="221"/>
    </location>
    <ligand>
        <name>heme c</name>
        <dbReference type="ChEBI" id="CHEBI:61717"/>
        <label>2</label>
    </ligand>
</feature>
<evidence type="ECO:0000256" key="8">
    <source>
        <dbReference type="PIRSR" id="PIRSR000294-1"/>
    </source>
</evidence>
<dbReference type="GO" id="GO:0009055">
    <property type="term" value="F:electron transfer activity"/>
    <property type="evidence" value="ECO:0007669"/>
    <property type="project" value="InterPro"/>
</dbReference>
<dbReference type="GO" id="GO:0020037">
    <property type="term" value="F:heme binding"/>
    <property type="evidence" value="ECO:0007669"/>
    <property type="project" value="InterPro"/>
</dbReference>
<feature type="binding site" description="covalent" evidence="8">
    <location>
        <position position="78"/>
    </location>
    <ligand>
        <name>heme c</name>
        <dbReference type="ChEBI" id="CHEBI:61717"/>
        <label>1</label>
    </ligand>
</feature>
<evidence type="ECO:0000313" key="12">
    <source>
        <dbReference type="Proteomes" id="UP000007463"/>
    </source>
</evidence>
<reference evidence="11 12" key="1">
    <citation type="journal article" date="2011" name="Stand. Genomic Sci.">
        <title>Complete genome sequence of the gliding freshwater bacterium Fluviicola taffensis type strain (RW262).</title>
        <authorList>
            <person name="Woyke T."/>
            <person name="Chertkov O."/>
            <person name="Lapidus A."/>
            <person name="Nolan M."/>
            <person name="Lucas S."/>
            <person name="Del Rio T.G."/>
            <person name="Tice H."/>
            <person name="Cheng J.F."/>
            <person name="Tapia R."/>
            <person name="Han C."/>
            <person name="Goodwin L."/>
            <person name="Pitluck S."/>
            <person name="Liolios K."/>
            <person name="Pagani I."/>
            <person name="Ivanova N."/>
            <person name="Huntemann M."/>
            <person name="Mavromatis K."/>
            <person name="Mikhailova N."/>
            <person name="Pati A."/>
            <person name="Chen A."/>
            <person name="Palaniappan K."/>
            <person name="Land M."/>
            <person name="Hauser L."/>
            <person name="Brambilla E.M."/>
            <person name="Rohde M."/>
            <person name="Mwirichia R."/>
            <person name="Sikorski J."/>
            <person name="Tindall B.J."/>
            <person name="Goker M."/>
            <person name="Bristow J."/>
            <person name="Eisen J.A."/>
            <person name="Markowitz V."/>
            <person name="Hugenholtz P."/>
            <person name="Klenk H.P."/>
            <person name="Kyrpides N.C."/>
        </authorList>
    </citation>
    <scope>NUCLEOTIDE SEQUENCE [LARGE SCALE GENOMIC DNA]</scope>
    <source>
        <strain evidence="12">DSM 16823 / RW262 / RW262</strain>
    </source>
</reference>
<keyword evidence="5" id="KW-0574">Periplasm</keyword>
<protein>
    <submittedName>
        <fullName evidence="11">Cytochrome-c peroxidase</fullName>
        <ecNumber evidence="11">1.11.1.5</ecNumber>
    </submittedName>
</protein>
<gene>
    <name evidence="11" type="ordered locus">Fluta_4043</name>
</gene>
<dbReference type="InterPro" id="IPR036909">
    <property type="entry name" value="Cyt_c-like_dom_sf"/>
</dbReference>
<keyword evidence="12" id="KW-1185">Reference proteome</keyword>
<dbReference type="EC" id="1.11.1.5" evidence="11"/>
<feature type="binding site" description="covalent" evidence="8">
    <location>
        <position position="218"/>
    </location>
    <ligand>
        <name>heme c</name>
        <dbReference type="ChEBI" id="CHEBI:61717"/>
        <label>2</label>
    </ligand>
</feature>
<comment type="cofactor">
    <cofactor evidence="8">
        <name>heme</name>
        <dbReference type="ChEBI" id="CHEBI:30413"/>
    </cofactor>
    <text evidence="8">Binds 2 heme groups.</text>
</comment>